<keyword evidence="3" id="KW-1185">Reference proteome</keyword>
<organism evidence="2 3">
    <name type="scientific">Belliella kenyensis</name>
    <dbReference type="NCBI Taxonomy" id="1472724"/>
    <lineage>
        <taxon>Bacteria</taxon>
        <taxon>Pseudomonadati</taxon>
        <taxon>Bacteroidota</taxon>
        <taxon>Cytophagia</taxon>
        <taxon>Cytophagales</taxon>
        <taxon>Cyclobacteriaceae</taxon>
        <taxon>Belliella</taxon>
    </lineage>
</organism>
<gene>
    <name evidence="2" type="ORF">ACFOUP_13980</name>
</gene>
<protein>
    <submittedName>
        <fullName evidence="2">Phosphotransferase enzyme family protein</fullName>
    </submittedName>
</protein>
<accession>A0ABV8ENL4</accession>
<dbReference type="EMBL" id="JBHSAV010000057">
    <property type="protein sequence ID" value="MFC3977490.1"/>
    <property type="molecule type" value="Genomic_DNA"/>
</dbReference>
<dbReference type="Pfam" id="PF01636">
    <property type="entry name" value="APH"/>
    <property type="match status" value="1"/>
</dbReference>
<evidence type="ECO:0000313" key="2">
    <source>
        <dbReference type="EMBL" id="MFC3977490.1"/>
    </source>
</evidence>
<dbReference type="Proteomes" id="UP001595766">
    <property type="component" value="Unassembled WGS sequence"/>
</dbReference>
<name>A0ABV8ENL4_9BACT</name>
<proteinExistence type="predicted"/>
<evidence type="ECO:0000259" key="1">
    <source>
        <dbReference type="Pfam" id="PF01636"/>
    </source>
</evidence>
<evidence type="ECO:0000313" key="3">
    <source>
        <dbReference type="Proteomes" id="UP001595766"/>
    </source>
</evidence>
<reference evidence="3" key="1">
    <citation type="journal article" date="2019" name="Int. J. Syst. Evol. Microbiol.">
        <title>The Global Catalogue of Microorganisms (GCM) 10K type strain sequencing project: providing services to taxonomists for standard genome sequencing and annotation.</title>
        <authorList>
            <consortium name="The Broad Institute Genomics Platform"/>
            <consortium name="The Broad Institute Genome Sequencing Center for Infectious Disease"/>
            <person name="Wu L."/>
            <person name="Ma J."/>
        </authorList>
    </citation>
    <scope>NUCLEOTIDE SEQUENCE [LARGE SCALE GENOMIC DNA]</scope>
    <source>
        <strain evidence="3">CECT 8551</strain>
    </source>
</reference>
<feature type="domain" description="Aminoglycoside phosphotransferase" evidence="1">
    <location>
        <begin position="23"/>
        <end position="247"/>
    </location>
</feature>
<dbReference type="RefSeq" id="WP_241293588.1">
    <property type="nucleotide sequence ID" value="NZ_JAKZGR010000005.1"/>
</dbReference>
<dbReference type="SUPFAM" id="SSF56112">
    <property type="entry name" value="Protein kinase-like (PK-like)"/>
    <property type="match status" value="1"/>
</dbReference>
<comment type="caution">
    <text evidence="2">The sequence shown here is derived from an EMBL/GenBank/DDBJ whole genome shotgun (WGS) entry which is preliminary data.</text>
</comment>
<dbReference type="InterPro" id="IPR011009">
    <property type="entry name" value="Kinase-like_dom_sf"/>
</dbReference>
<dbReference type="InterPro" id="IPR002575">
    <property type="entry name" value="Aminoglycoside_PTrfase"/>
</dbReference>
<dbReference type="Gene3D" id="3.90.1200.10">
    <property type="match status" value="1"/>
</dbReference>
<sequence>MEKLPYFHQLNQCYWIDFSVYSIERFGEGHIHQTWLAKSDSDAWIIQHFNKCVFQDPCKIAQNHQLLINLLEFDKLNFQLPLPIPDLEGNTLCLINGEYFRVLPFVTGECFQAINDSSHGLLAARAFASLIDVASGLDVTLFQEVIPGFHDLTLRYRQFEDAVASTKIEIEGDLCKLIRFYQSKFELVTEYQRWIKVLPKRITHNDTKINNLIFHTDLSNIAAIIDLDTMMPGYVFNDFGDLVRTVTCTLDENSTAFEQISVDVDNYKAVYEGFLAGGSFMTEAERTSLHFGGEMMTYIMGLRFLTDHLNGNVYYHTRYEKQNFDRATNQMHLLIALINCGFRKDNLSIK</sequence>